<reference evidence="1" key="1">
    <citation type="submission" date="2009-07" db="EMBL/GenBank/DDBJ databases">
        <authorList>
            <person name="Weinstock G."/>
            <person name="Sodergren E."/>
            <person name="Clifton S."/>
            <person name="Fulton L."/>
            <person name="Fulton B."/>
            <person name="Courtney L."/>
            <person name="Fronick C."/>
            <person name="Harrison M."/>
            <person name="Strong C."/>
            <person name="Farmer C."/>
            <person name="Delahaunty K."/>
            <person name="Markovic C."/>
            <person name="Hall O."/>
            <person name="Minx P."/>
            <person name="Tomlinson C."/>
            <person name="Mitreva M."/>
            <person name="Nelson J."/>
            <person name="Hou S."/>
            <person name="Wollam A."/>
            <person name="Pepin K.H."/>
            <person name="Johnson M."/>
            <person name="Bhonagiri V."/>
            <person name="Nash W.E."/>
            <person name="Warren W."/>
            <person name="Chinwalla A."/>
            <person name="Mardis E.R."/>
            <person name="Wilson R.K."/>
        </authorList>
    </citation>
    <scope>NUCLEOTIDE SEQUENCE [LARGE SCALE GENOMIC DNA]</scope>
    <source>
        <strain evidence="1">DSM 14469</strain>
    </source>
</reference>
<comment type="caution">
    <text evidence="1">The sequence shown here is derived from an EMBL/GenBank/DDBJ whole genome shotgun (WGS) entry which is preliminary data.</text>
</comment>
<gene>
    <name evidence="1" type="ORF">BRYFOR_09118</name>
</gene>
<evidence type="ECO:0000313" key="2">
    <source>
        <dbReference type="Proteomes" id="UP000005561"/>
    </source>
</evidence>
<dbReference type="Proteomes" id="UP000005561">
    <property type="component" value="Unassembled WGS sequence"/>
</dbReference>
<evidence type="ECO:0000313" key="1">
    <source>
        <dbReference type="EMBL" id="EET58830.1"/>
    </source>
</evidence>
<sequence length="61" mass="7368">MKIIRKYFFNSFHGTFIIQISSSFCEYNNKNNISQDLFLLINYTKKEPICRKADQPNHFFN</sequence>
<name>C6LKD2_9FIRM</name>
<keyword evidence="2" id="KW-1185">Reference proteome</keyword>
<organism evidence="1 2">
    <name type="scientific">Marvinbryantia formatexigens DSM 14469</name>
    <dbReference type="NCBI Taxonomy" id="478749"/>
    <lineage>
        <taxon>Bacteria</taxon>
        <taxon>Bacillati</taxon>
        <taxon>Bacillota</taxon>
        <taxon>Clostridia</taxon>
        <taxon>Lachnospirales</taxon>
        <taxon>Lachnospiraceae</taxon>
        <taxon>Marvinbryantia</taxon>
    </lineage>
</organism>
<dbReference type="AlphaFoldDB" id="C6LKD2"/>
<proteinExistence type="predicted"/>
<accession>C6LKD2</accession>
<dbReference type="EMBL" id="ACCL02000024">
    <property type="protein sequence ID" value="EET58830.1"/>
    <property type="molecule type" value="Genomic_DNA"/>
</dbReference>
<protein>
    <submittedName>
        <fullName evidence="1">Uncharacterized protein</fullName>
    </submittedName>
</protein>